<dbReference type="Pfam" id="PF11059">
    <property type="entry name" value="DUF2860"/>
    <property type="match status" value="1"/>
</dbReference>
<dbReference type="RefSeq" id="WP_139450840.1">
    <property type="nucleotide sequence ID" value="NZ_VDMB01000037.1"/>
</dbReference>
<proteinExistence type="predicted"/>
<keyword evidence="2" id="KW-1185">Reference proteome</keyword>
<accession>A0A5S5MCA9</accession>
<dbReference type="PIRSF" id="PIRSF028696">
    <property type="entry name" value="UCP028696"/>
    <property type="match status" value="1"/>
</dbReference>
<dbReference type="OrthoDB" id="5414887at2"/>
<organism evidence="1 2">
    <name type="scientific">Desulfobotulus mexicanus</name>
    <dbReference type="NCBI Taxonomy" id="2586642"/>
    <lineage>
        <taxon>Bacteria</taxon>
        <taxon>Pseudomonadati</taxon>
        <taxon>Thermodesulfobacteriota</taxon>
        <taxon>Desulfobacteria</taxon>
        <taxon>Desulfobacterales</taxon>
        <taxon>Desulfobacteraceae</taxon>
        <taxon>Desulfobotulus</taxon>
    </lineage>
</organism>
<reference evidence="1 2" key="1">
    <citation type="submission" date="2019-06" db="EMBL/GenBank/DDBJ databases">
        <title>Desulfobotulus mexicanus sp. nov., a novel sulfate-reducing bacterium isolated from the sediment of an alkaline crater lake in Mexico.</title>
        <authorList>
            <person name="Hirschler-Rea A."/>
        </authorList>
    </citation>
    <scope>NUCLEOTIDE SEQUENCE [LARGE SCALE GENOMIC DNA]</scope>
    <source>
        <strain evidence="1 2">PAR22N</strain>
    </source>
</reference>
<comment type="caution">
    <text evidence="1">The sequence shown here is derived from an EMBL/GenBank/DDBJ whole genome shotgun (WGS) entry which is preliminary data.</text>
</comment>
<evidence type="ECO:0000313" key="1">
    <source>
        <dbReference type="EMBL" id="TYT73289.1"/>
    </source>
</evidence>
<protein>
    <submittedName>
        <fullName evidence="1">DUF2860 domain-containing protein</fullName>
    </submittedName>
</protein>
<dbReference type="Proteomes" id="UP000321899">
    <property type="component" value="Unassembled WGS sequence"/>
</dbReference>
<dbReference type="InterPro" id="IPR016896">
    <property type="entry name" value="DUF2860"/>
</dbReference>
<evidence type="ECO:0000313" key="2">
    <source>
        <dbReference type="Proteomes" id="UP000321899"/>
    </source>
</evidence>
<gene>
    <name evidence="1" type="ORF">FIM25_15885</name>
</gene>
<dbReference type="AlphaFoldDB" id="A0A5S5MCA9"/>
<sequence>MPYLKPVLIWTLLILLPPVFVQAEGKPDPAPRFSGMIQTGGAFIQKKSQSDPDKVNRHLHSLNTEGQSFEKYLPLILFDLKFKNSTGTEFYTNTPIESDPGIAAGVSKRYSMGKVDVYGIYTMPGEAWEDPYLTGLPRIKTDIKSYGAGLKLGQIMGSPFGFEYKLRINDIEKDLSGQRIPELKRDGRTHGFELNYTFRNRSCMVTPKIGWILGDFEGKANAYNQLSSGLSFMKMSEKTMYRINLNYSIKNYKAEHPVFSKERQDHLFGIMAMLIRMKPFGYDRFSINLLAGTMLRDSNISFYDEKTYFAGLTLGYSF</sequence>
<name>A0A5S5MCA9_9BACT</name>
<dbReference type="EMBL" id="VDMB01000037">
    <property type="protein sequence ID" value="TYT73289.1"/>
    <property type="molecule type" value="Genomic_DNA"/>
</dbReference>